<protein>
    <recommendedName>
        <fullName evidence="4">Type 4 fimbrial biogenesis protein PilX N-terminal domain-containing protein</fullName>
    </recommendedName>
</protein>
<evidence type="ECO:0000313" key="2">
    <source>
        <dbReference type="EMBL" id="OGC52777.1"/>
    </source>
</evidence>
<evidence type="ECO:0000313" key="3">
    <source>
        <dbReference type="Proteomes" id="UP000178127"/>
    </source>
</evidence>
<dbReference type="AlphaFoldDB" id="A0A1F4V6E9"/>
<reference evidence="2 3" key="1">
    <citation type="journal article" date="2016" name="Nat. Commun.">
        <title>Thousands of microbial genomes shed light on interconnected biogeochemical processes in an aquifer system.</title>
        <authorList>
            <person name="Anantharaman K."/>
            <person name="Brown C.T."/>
            <person name="Hug L.A."/>
            <person name="Sharon I."/>
            <person name="Castelle C.J."/>
            <person name="Probst A.J."/>
            <person name="Thomas B.C."/>
            <person name="Singh A."/>
            <person name="Wilkins M.J."/>
            <person name="Karaoz U."/>
            <person name="Brodie E.L."/>
            <person name="Williams K.H."/>
            <person name="Hubbard S.S."/>
            <person name="Banfield J.F."/>
        </authorList>
    </citation>
    <scope>NUCLEOTIDE SEQUENCE [LARGE SCALE GENOMIC DNA]</scope>
</reference>
<gene>
    <name evidence="2" type="ORF">A3D91_01955</name>
</gene>
<dbReference type="STRING" id="1802620.A3D91_01955"/>
<feature type="transmembrane region" description="Helical" evidence="1">
    <location>
        <begin position="9"/>
        <end position="31"/>
    </location>
</feature>
<keyword evidence="1" id="KW-0812">Transmembrane</keyword>
<dbReference type="EMBL" id="MEVD01000021">
    <property type="protein sequence ID" value="OGC52777.1"/>
    <property type="molecule type" value="Genomic_DNA"/>
</dbReference>
<organism evidence="2 3">
    <name type="scientific">candidate division WWE3 bacterium RIFCSPHIGHO2_02_FULL_38_14</name>
    <dbReference type="NCBI Taxonomy" id="1802620"/>
    <lineage>
        <taxon>Bacteria</taxon>
        <taxon>Katanobacteria</taxon>
    </lineage>
</organism>
<comment type="caution">
    <text evidence="2">The sequence shown here is derived from an EMBL/GenBank/DDBJ whole genome shotgun (WGS) entry which is preliminary data.</text>
</comment>
<evidence type="ECO:0000256" key="1">
    <source>
        <dbReference type="SAM" id="Phobius"/>
    </source>
</evidence>
<name>A0A1F4V6E9_UNCKA</name>
<accession>A0A1F4V6E9</accession>
<proteinExistence type="predicted"/>
<keyword evidence="1" id="KW-1133">Transmembrane helix</keyword>
<sequence length="267" mass="28473">MLNDKGQTLLIVVFLAVAALIFGVTISLRYVTNVRNITQSDSSSRALAVAEAAVERILLLPTETLEDYIDSGNCGSDCYLLITGSDGVNAEANVTLSYLGNSSSDYSLFLNKDNTSEVSLSGYPDNTSLTVCWNSLGGDLPSVTALFVYGSSGNYSGDAYSYNSVGSSHSDNGFSEATAQLGYQNCFDVSGNVSPDILRVKSIYNDVTLSIVPDLGATIPSQGILISSEGTVSEQVRKIEVLKTLYQMPTQFDYAIYQKSATDALSN</sequence>
<dbReference type="Proteomes" id="UP000178127">
    <property type="component" value="Unassembled WGS sequence"/>
</dbReference>
<evidence type="ECO:0008006" key="4">
    <source>
        <dbReference type="Google" id="ProtNLM"/>
    </source>
</evidence>
<keyword evidence="1" id="KW-0472">Membrane</keyword>